<feature type="transmembrane region" description="Helical" evidence="1">
    <location>
        <begin position="87"/>
        <end position="106"/>
    </location>
</feature>
<keyword evidence="3" id="KW-1185">Reference proteome</keyword>
<proteinExistence type="predicted"/>
<evidence type="ECO:0008006" key="4">
    <source>
        <dbReference type="Google" id="ProtNLM"/>
    </source>
</evidence>
<dbReference type="OrthoDB" id="1431605at2"/>
<feature type="transmembrane region" description="Helical" evidence="1">
    <location>
        <begin position="140"/>
        <end position="159"/>
    </location>
</feature>
<feature type="transmembrane region" description="Helical" evidence="1">
    <location>
        <begin position="64"/>
        <end position="80"/>
    </location>
</feature>
<dbReference type="RefSeq" id="WP_045027625.1">
    <property type="nucleotide sequence ID" value="NZ_JRHC01000001.1"/>
</dbReference>
<keyword evidence="1" id="KW-0472">Membrane</keyword>
<feature type="transmembrane region" description="Helical" evidence="1">
    <location>
        <begin position="185"/>
        <end position="218"/>
    </location>
</feature>
<evidence type="ECO:0000313" key="3">
    <source>
        <dbReference type="Proteomes" id="UP000032544"/>
    </source>
</evidence>
<gene>
    <name evidence="2" type="ORF">LH29_08660</name>
</gene>
<dbReference type="STRING" id="1544798.LH29_08660"/>
<feature type="transmembrane region" description="Helical" evidence="1">
    <location>
        <begin position="284"/>
        <end position="302"/>
    </location>
</feature>
<feature type="transmembrane region" description="Helical" evidence="1">
    <location>
        <begin position="21"/>
        <end position="52"/>
    </location>
</feature>
<evidence type="ECO:0000313" key="2">
    <source>
        <dbReference type="EMBL" id="KJF45420.1"/>
    </source>
</evidence>
<reference evidence="2 3" key="1">
    <citation type="submission" date="2014-09" db="EMBL/GenBank/DDBJ databases">
        <title>Draft Genome Sequence of Draconibacterium sp. JN14CK-3.</title>
        <authorList>
            <person name="Dong C."/>
            <person name="Lai Q."/>
            <person name="Shao Z."/>
        </authorList>
    </citation>
    <scope>NUCLEOTIDE SEQUENCE [LARGE SCALE GENOMIC DNA]</scope>
    <source>
        <strain evidence="2 3">JN14CK-3</strain>
    </source>
</reference>
<keyword evidence="1" id="KW-0812">Transmembrane</keyword>
<feature type="transmembrane region" description="Helical" evidence="1">
    <location>
        <begin position="112"/>
        <end position="133"/>
    </location>
</feature>
<feature type="transmembrane region" description="Helical" evidence="1">
    <location>
        <begin position="230"/>
        <end position="251"/>
    </location>
</feature>
<name>A0A0D8JET4_9BACT</name>
<organism evidence="2 3">
    <name type="scientific">Draconibacterium sediminis</name>
    <dbReference type="NCBI Taxonomy" id="1544798"/>
    <lineage>
        <taxon>Bacteria</taxon>
        <taxon>Pseudomonadati</taxon>
        <taxon>Bacteroidota</taxon>
        <taxon>Bacteroidia</taxon>
        <taxon>Marinilabiliales</taxon>
        <taxon>Prolixibacteraceae</taxon>
        <taxon>Draconibacterium</taxon>
    </lineage>
</organism>
<sequence>MSDKIKTYFADLRNEYPVLRAVFAVTLALVFATTVGYPAPHLTAILTMMFIGPGKQALGLKKEIIVPFLIYVLGSIGVFLGNRLIDYPLVILPLLALAIFWSFKLVKIPAPIRLVFLMLIVLIPFNSITANAIGGIILQVLLLNLIIALIIVKIAFALFPDKPVSTNSTKKKSAAPPNPLDMNKVAFNGVLVIFPLVVLFYLFNATVGTLTLVFTIILGFDPFVYQSKKGLVIIVANILGGFFGVLAYQLLIIVPAYLFYIFLVLSVAFFFMINLFSTKKIAPVFATSFNTFIVIMGIISTSTSGAGSEVWNRLLQIGIAIVYTTLAYVVVTAFNNPKISAIEK</sequence>
<evidence type="ECO:0000256" key="1">
    <source>
        <dbReference type="SAM" id="Phobius"/>
    </source>
</evidence>
<dbReference type="AlphaFoldDB" id="A0A0D8JET4"/>
<protein>
    <recommendedName>
        <fullName evidence="4">DUF2955 domain-containing protein</fullName>
    </recommendedName>
</protein>
<feature type="transmembrane region" description="Helical" evidence="1">
    <location>
        <begin position="257"/>
        <end position="277"/>
    </location>
</feature>
<dbReference type="EMBL" id="JRHC01000001">
    <property type="protein sequence ID" value="KJF45420.1"/>
    <property type="molecule type" value="Genomic_DNA"/>
</dbReference>
<accession>A0A0D8JET4</accession>
<dbReference type="Proteomes" id="UP000032544">
    <property type="component" value="Unassembled WGS sequence"/>
</dbReference>
<comment type="caution">
    <text evidence="2">The sequence shown here is derived from an EMBL/GenBank/DDBJ whole genome shotgun (WGS) entry which is preliminary data.</text>
</comment>
<feature type="transmembrane region" description="Helical" evidence="1">
    <location>
        <begin position="314"/>
        <end position="334"/>
    </location>
</feature>
<keyword evidence="1" id="KW-1133">Transmembrane helix</keyword>